<evidence type="ECO:0000313" key="1">
    <source>
        <dbReference type="EMBL" id="GAG11414.1"/>
    </source>
</evidence>
<evidence type="ECO:0008006" key="2">
    <source>
        <dbReference type="Google" id="ProtNLM"/>
    </source>
</evidence>
<gene>
    <name evidence="1" type="ORF">S01H1_43035</name>
</gene>
<name>X0UZZ6_9ZZZZ</name>
<accession>X0UZZ6</accession>
<protein>
    <recommendedName>
        <fullName evidence="2">Antitoxin</fullName>
    </recommendedName>
</protein>
<organism evidence="1">
    <name type="scientific">marine sediment metagenome</name>
    <dbReference type="NCBI Taxonomy" id="412755"/>
    <lineage>
        <taxon>unclassified sequences</taxon>
        <taxon>metagenomes</taxon>
        <taxon>ecological metagenomes</taxon>
    </lineage>
</organism>
<feature type="non-terminal residue" evidence="1">
    <location>
        <position position="89"/>
    </location>
</feature>
<proteinExistence type="predicted"/>
<sequence length="89" mass="10632">MRERTFRSGTNYMLTEYYDKANIMDEILDESIDLSIDSSLRKDILSGKRRRRLKNLTIKMDPIRIQAVRKIATMKSIPYQTLIRHWIAQ</sequence>
<dbReference type="AlphaFoldDB" id="X0UZZ6"/>
<dbReference type="EMBL" id="BARS01027391">
    <property type="protein sequence ID" value="GAG11414.1"/>
    <property type="molecule type" value="Genomic_DNA"/>
</dbReference>
<reference evidence="1" key="1">
    <citation type="journal article" date="2014" name="Front. Microbiol.">
        <title>High frequency of phylogenetically diverse reductive dehalogenase-homologous genes in deep subseafloor sedimentary metagenomes.</title>
        <authorList>
            <person name="Kawai M."/>
            <person name="Futagami T."/>
            <person name="Toyoda A."/>
            <person name="Takaki Y."/>
            <person name="Nishi S."/>
            <person name="Hori S."/>
            <person name="Arai W."/>
            <person name="Tsubouchi T."/>
            <person name="Morono Y."/>
            <person name="Uchiyama I."/>
            <person name="Ito T."/>
            <person name="Fujiyama A."/>
            <person name="Inagaki F."/>
            <person name="Takami H."/>
        </authorList>
    </citation>
    <scope>NUCLEOTIDE SEQUENCE</scope>
    <source>
        <strain evidence="1">Expedition CK06-06</strain>
    </source>
</reference>
<comment type="caution">
    <text evidence="1">The sequence shown here is derived from an EMBL/GenBank/DDBJ whole genome shotgun (WGS) entry which is preliminary data.</text>
</comment>